<dbReference type="EMBL" id="CP003108">
    <property type="protein sequence ID" value="AET70507.1"/>
    <property type="molecule type" value="Genomic_DNA"/>
</dbReference>
<proteinExistence type="predicted"/>
<evidence type="ECO:0000256" key="1">
    <source>
        <dbReference type="ARBA" id="ARBA00022676"/>
    </source>
</evidence>
<dbReference type="STRING" id="768706.Desor_5118"/>
<dbReference type="PATRIC" id="fig|768706.3.peg.5211"/>
<evidence type="ECO:0000313" key="5">
    <source>
        <dbReference type="EMBL" id="AET70507.1"/>
    </source>
</evidence>
<dbReference type="Pfam" id="PF00535">
    <property type="entry name" value="Glycos_transf_2"/>
    <property type="match status" value="1"/>
</dbReference>
<dbReference type="Gene3D" id="3.40.50.720">
    <property type="entry name" value="NAD(P)-binding Rossmann-like Domain"/>
    <property type="match status" value="1"/>
</dbReference>
<dbReference type="InterPro" id="IPR001173">
    <property type="entry name" value="Glyco_trans_2-like"/>
</dbReference>
<reference evidence="6" key="1">
    <citation type="submission" date="2011-11" db="EMBL/GenBank/DDBJ databases">
        <title>Complete sequence of Desulfosporosinus orientis DSM 765.</title>
        <authorList>
            <person name="Lucas S."/>
            <person name="Han J."/>
            <person name="Lapidus A."/>
            <person name="Cheng J.-F."/>
            <person name="Goodwin L."/>
            <person name="Pitluck S."/>
            <person name="Peters L."/>
            <person name="Ovchinnikova G."/>
            <person name="Teshima H."/>
            <person name="Detter J.C."/>
            <person name="Han C."/>
            <person name="Tapia R."/>
            <person name="Land M."/>
            <person name="Hauser L."/>
            <person name="Kyrpides N."/>
            <person name="Ivanova N."/>
            <person name="Pagani I."/>
            <person name="Pester M."/>
            <person name="Spring S."/>
            <person name="Ollivier B."/>
            <person name="Rattei T."/>
            <person name="Klenk H.-P."/>
            <person name="Wagner M."/>
            <person name="Loy A."/>
            <person name="Woyke T."/>
        </authorList>
    </citation>
    <scope>NUCLEOTIDE SEQUENCE [LARGE SCALE GENOMIC DNA]</scope>
    <source>
        <strain evidence="6">ATCC 19365 / DSM 765 / NCIMB 8382 / VKM B-1628</strain>
    </source>
</reference>
<dbReference type="GO" id="GO:0016757">
    <property type="term" value="F:glycosyltransferase activity"/>
    <property type="evidence" value="ECO:0007669"/>
    <property type="project" value="UniProtKB-KW"/>
</dbReference>
<reference evidence="5 6" key="2">
    <citation type="journal article" date="2012" name="J. Bacteriol.">
        <title>Complete genome sequences of Desulfosporosinus orientis DSM765T, Desulfosporosinus youngiae DSM17734T, Desulfosporosinus meridiei DSM13257T, and Desulfosporosinus acidiphilus DSM22704T.</title>
        <authorList>
            <person name="Pester M."/>
            <person name="Brambilla E."/>
            <person name="Alazard D."/>
            <person name="Rattei T."/>
            <person name="Weinmaier T."/>
            <person name="Han J."/>
            <person name="Lucas S."/>
            <person name="Lapidus A."/>
            <person name="Cheng J.F."/>
            <person name="Goodwin L."/>
            <person name="Pitluck S."/>
            <person name="Peters L."/>
            <person name="Ovchinnikova G."/>
            <person name="Teshima H."/>
            <person name="Detter J.C."/>
            <person name="Han C.S."/>
            <person name="Tapia R."/>
            <person name="Land M.L."/>
            <person name="Hauser L."/>
            <person name="Kyrpides N.C."/>
            <person name="Ivanova N.N."/>
            <person name="Pagani I."/>
            <person name="Huntmann M."/>
            <person name="Wei C.L."/>
            <person name="Davenport K.W."/>
            <person name="Daligault H."/>
            <person name="Chain P.S."/>
            <person name="Chen A."/>
            <person name="Mavromatis K."/>
            <person name="Markowitz V."/>
            <person name="Szeto E."/>
            <person name="Mikhailova N."/>
            <person name="Pati A."/>
            <person name="Wagner M."/>
            <person name="Woyke T."/>
            <person name="Ollivier B."/>
            <person name="Klenk H.P."/>
            <person name="Spring S."/>
            <person name="Loy A."/>
        </authorList>
    </citation>
    <scope>NUCLEOTIDE SEQUENCE [LARGE SCALE GENOMIC DNA]</scope>
    <source>
        <strain evidence="6">ATCC 19365 / DSM 765 / NCIMB 8382 / VKM B-1628</strain>
    </source>
</reference>
<feature type="compositionally biased region" description="Polar residues" evidence="3">
    <location>
        <begin position="1"/>
        <end position="16"/>
    </location>
</feature>
<dbReference type="OrthoDB" id="1640114at2"/>
<dbReference type="PANTHER" id="PTHR22916:SF51">
    <property type="entry name" value="GLYCOSYLTRANSFERASE EPSH-RELATED"/>
    <property type="match status" value="1"/>
</dbReference>
<evidence type="ECO:0000256" key="2">
    <source>
        <dbReference type="ARBA" id="ARBA00022679"/>
    </source>
</evidence>
<accession>G7WJS0</accession>
<dbReference type="RefSeq" id="WP_014187311.1">
    <property type="nucleotide sequence ID" value="NC_016584.1"/>
</dbReference>
<feature type="domain" description="Glycosyltransferase 2-like" evidence="4">
    <location>
        <begin position="36"/>
        <end position="148"/>
    </location>
</feature>
<name>G7WJS0_DESOD</name>
<gene>
    <name evidence="5" type="ordered locus">Desor_5118</name>
</gene>
<dbReference type="KEGG" id="dor:Desor_5118"/>
<keyword evidence="1" id="KW-0328">Glycosyltransferase</keyword>
<feature type="region of interest" description="Disordered" evidence="3">
    <location>
        <begin position="1"/>
        <end position="23"/>
    </location>
</feature>
<dbReference type="AlphaFoldDB" id="G7WJS0"/>
<dbReference type="SUPFAM" id="SSF53448">
    <property type="entry name" value="Nucleotide-diphospho-sugar transferases"/>
    <property type="match status" value="1"/>
</dbReference>
<protein>
    <submittedName>
        <fullName evidence="5">Glycosyl transferase</fullName>
    </submittedName>
</protein>
<dbReference type="InterPro" id="IPR029044">
    <property type="entry name" value="Nucleotide-diphossugar_trans"/>
</dbReference>
<dbReference type="eggNOG" id="COG1215">
    <property type="taxonomic scope" value="Bacteria"/>
</dbReference>
<evidence type="ECO:0000313" key="6">
    <source>
        <dbReference type="Proteomes" id="UP000006346"/>
    </source>
</evidence>
<dbReference type="HOGENOM" id="CLU_025996_25_4_9"/>
<evidence type="ECO:0000256" key="3">
    <source>
        <dbReference type="SAM" id="MobiDB-lite"/>
    </source>
</evidence>
<dbReference type="Proteomes" id="UP000006346">
    <property type="component" value="Chromosome"/>
</dbReference>
<dbReference type="CDD" id="cd00761">
    <property type="entry name" value="Glyco_tranf_GTA_type"/>
    <property type="match status" value="1"/>
</dbReference>
<sequence>MKYINSQINGREQNGLEQSSQETTNQEQLIKEPLISVIVPIYGIESYLGLCIESLLRQTYSNLEIILVDDGSPDRCPEICDLYARKDSRIKVIHKKNGGLVSARKAGLLASTGEYVGYVDGDDWVGPEFYEALYTELAVCGADIAAAGLSRDLFNQSVHFCNSLPLGIYEGEKLDFLKRNMLSYGSFYRPGITTYVWNKLFKREILFDCQLSVDDRITIGEDAAVTYPALMRCKKVCVTDNVAYHYRQREDSMLKKVASFESEALQLKYLYEYMSAFAGEYEGREEYEEADLRAQVDDYVLGNCIMRSGGRIPHHEAGFSAFDPKYYGKDILLYGAGTFGQQLMNRIKEGGHCNVVKWVDDDYWEYRRCCMDVDHVESITKAKYDYILIATVDGFAAEKRIRKILDCGVSEAKVLTVKCPEELRKELILDYLYYRITCINQNHILSDM</sequence>
<dbReference type="PANTHER" id="PTHR22916">
    <property type="entry name" value="GLYCOSYLTRANSFERASE"/>
    <property type="match status" value="1"/>
</dbReference>
<evidence type="ECO:0000259" key="4">
    <source>
        <dbReference type="Pfam" id="PF00535"/>
    </source>
</evidence>
<organism evidence="5 6">
    <name type="scientific">Desulfosporosinus orientis (strain ATCC 19365 / DSM 765 / NCIMB 8382 / VKM B-1628 / Singapore I)</name>
    <name type="common">Desulfotomaculum orientis</name>
    <dbReference type="NCBI Taxonomy" id="768706"/>
    <lineage>
        <taxon>Bacteria</taxon>
        <taxon>Bacillati</taxon>
        <taxon>Bacillota</taxon>
        <taxon>Clostridia</taxon>
        <taxon>Eubacteriales</taxon>
        <taxon>Desulfitobacteriaceae</taxon>
        <taxon>Desulfosporosinus</taxon>
    </lineage>
</organism>
<keyword evidence="6" id="KW-1185">Reference proteome</keyword>
<keyword evidence="2 5" id="KW-0808">Transferase</keyword>
<dbReference type="Gene3D" id="3.90.550.10">
    <property type="entry name" value="Spore Coat Polysaccharide Biosynthesis Protein SpsA, Chain A"/>
    <property type="match status" value="1"/>
</dbReference>